<evidence type="ECO:0000313" key="3">
    <source>
        <dbReference type="EMBL" id="SMP26329.1"/>
    </source>
</evidence>
<name>A0ABY1P4W3_9HYPH</name>
<dbReference type="Proteomes" id="UP001157914">
    <property type="component" value="Unassembled WGS sequence"/>
</dbReference>
<feature type="transmembrane region" description="Helical" evidence="1">
    <location>
        <begin position="240"/>
        <end position="261"/>
    </location>
</feature>
<organism evidence="3 4">
    <name type="scientific">Roseibium denhamense</name>
    <dbReference type="NCBI Taxonomy" id="76305"/>
    <lineage>
        <taxon>Bacteria</taxon>
        <taxon>Pseudomonadati</taxon>
        <taxon>Pseudomonadota</taxon>
        <taxon>Alphaproteobacteria</taxon>
        <taxon>Hyphomicrobiales</taxon>
        <taxon>Stappiaceae</taxon>
        <taxon>Roseibium</taxon>
    </lineage>
</organism>
<keyword evidence="1" id="KW-0812">Transmembrane</keyword>
<keyword evidence="4" id="KW-1185">Reference proteome</keyword>
<dbReference type="NCBIfam" id="TIGR02186">
    <property type="entry name" value="alph_Pro_TM"/>
    <property type="match status" value="1"/>
</dbReference>
<dbReference type="Pfam" id="PF09608">
    <property type="entry name" value="Alph_Pro_TM"/>
    <property type="match status" value="1"/>
</dbReference>
<comment type="caution">
    <text evidence="3">The sequence shown here is derived from an EMBL/GenBank/DDBJ whole genome shotgun (WGS) entry which is preliminary data.</text>
</comment>
<protein>
    <recommendedName>
        <fullName evidence="5">TIGR02186 family protein</fullName>
    </recommendedName>
</protein>
<proteinExistence type="predicted"/>
<keyword evidence="2" id="KW-0732">Signal</keyword>
<feature type="signal peptide" evidence="2">
    <location>
        <begin position="1"/>
        <end position="21"/>
    </location>
</feature>
<feature type="chain" id="PRO_5047074980" description="TIGR02186 family protein" evidence="2">
    <location>
        <begin position="22"/>
        <end position="264"/>
    </location>
</feature>
<dbReference type="InterPro" id="IPR019088">
    <property type="entry name" value="CHP02186-rel_TM"/>
</dbReference>
<evidence type="ECO:0008006" key="5">
    <source>
        <dbReference type="Google" id="ProtNLM"/>
    </source>
</evidence>
<accession>A0ABY1P4W3</accession>
<evidence type="ECO:0000313" key="4">
    <source>
        <dbReference type="Proteomes" id="UP001157914"/>
    </source>
</evidence>
<dbReference type="EMBL" id="FXTT01000003">
    <property type="protein sequence ID" value="SMP26329.1"/>
    <property type="molecule type" value="Genomic_DNA"/>
</dbReference>
<keyword evidence="1" id="KW-1133">Transmembrane helix</keyword>
<evidence type="ECO:0000256" key="1">
    <source>
        <dbReference type="SAM" id="Phobius"/>
    </source>
</evidence>
<evidence type="ECO:0000256" key="2">
    <source>
        <dbReference type="SAM" id="SignalP"/>
    </source>
</evidence>
<reference evidence="3 4" key="1">
    <citation type="submission" date="2017-05" db="EMBL/GenBank/DDBJ databases">
        <authorList>
            <person name="Varghese N."/>
            <person name="Submissions S."/>
        </authorList>
    </citation>
    <scope>NUCLEOTIDE SEQUENCE [LARGE SCALE GENOMIC DNA]</scope>
    <source>
        <strain evidence="3 4">DSM 15949</strain>
    </source>
</reference>
<sequence>MMRFVLSVILWFCAPFGLSLAQEEDRSQTGHLVTAVSSDRISIQSNFTGTEIVIFGQAEHIEHQPNAPGGYELAIIVEGPSQDITTRRKGRFFGVWVNREAETFRRVPSFYAVASTDDIGDMAHRSILDDLGIGLNHINLAITGSSNVALSDRDDFRRAFIRLRQEMGLYSERETSIEFLTETMFRTNIPLPANIPVGQYKVRSYLFNQGEVISKTQQSLRVAKTGFEQFTFNLAQDYSLLYGIMAVALAIFTGWLAGVIFRKD</sequence>
<dbReference type="RefSeq" id="WP_208997204.1">
    <property type="nucleotide sequence ID" value="NZ_BAAAEA010000002.1"/>
</dbReference>
<gene>
    <name evidence="3" type="ORF">SAMN06265374_2710</name>
</gene>
<keyword evidence="1" id="KW-0472">Membrane</keyword>